<sequence length="275" mass="32277">MADITQLDLYELFGVNETCSIQELTTAFRRKALKCHPDKYPNNNEKKEHFLLIKRALELLTDKQAREAYDACRKQKKHQQERLSQMDDKRKKFKQDLERNEKKASQTTTTIINKSNTNKLRAEIERLRREGNRLVDEELEKLHNMFEQDKQKISSNHVNIIVKYNPNTKPYTDDELRQIFSKYGNISTIVNLNVKRALIEFYDDHISQFIENEKGLDERPFASVKIQKQKNTTTTSTSSSLSTNKQHDIVDLTKPDFEDFEAMILKKMAQQTATS</sequence>
<feature type="compositionally biased region" description="Basic and acidic residues" evidence="6">
    <location>
        <begin position="74"/>
        <end position="104"/>
    </location>
</feature>
<protein>
    <recommendedName>
        <fullName evidence="7">J domain-containing protein</fullName>
    </recommendedName>
</protein>
<evidence type="ECO:0000256" key="3">
    <source>
        <dbReference type="ARBA" id="ARBA00022490"/>
    </source>
</evidence>
<dbReference type="InterPro" id="IPR001623">
    <property type="entry name" value="DnaJ_domain"/>
</dbReference>
<dbReference type="InterPro" id="IPR036869">
    <property type="entry name" value="J_dom_sf"/>
</dbReference>
<dbReference type="Gene3D" id="1.10.287.110">
    <property type="entry name" value="DnaJ domain"/>
    <property type="match status" value="1"/>
</dbReference>
<evidence type="ECO:0000256" key="6">
    <source>
        <dbReference type="SAM" id="MobiDB-lite"/>
    </source>
</evidence>
<dbReference type="CDD" id="cd06257">
    <property type="entry name" value="DnaJ"/>
    <property type="match status" value="1"/>
</dbReference>
<accession>A0A818M123</accession>
<dbReference type="GO" id="GO:0005737">
    <property type="term" value="C:cytoplasm"/>
    <property type="evidence" value="ECO:0007669"/>
    <property type="project" value="UniProtKB-SubCell"/>
</dbReference>
<keyword evidence="5" id="KW-0539">Nucleus</keyword>
<dbReference type="Gene3D" id="3.30.70.330">
    <property type="match status" value="1"/>
</dbReference>
<evidence type="ECO:0000313" key="9">
    <source>
        <dbReference type="Proteomes" id="UP000663823"/>
    </source>
</evidence>
<dbReference type="GO" id="GO:0000390">
    <property type="term" value="P:spliceosomal complex disassembly"/>
    <property type="evidence" value="ECO:0007669"/>
    <property type="project" value="TreeGrafter"/>
</dbReference>
<dbReference type="PROSITE" id="PS50076">
    <property type="entry name" value="DNAJ_2"/>
    <property type="match status" value="1"/>
</dbReference>
<gene>
    <name evidence="8" type="ORF">OTI717_LOCUS5785</name>
</gene>
<dbReference type="InterPro" id="IPR012677">
    <property type="entry name" value="Nucleotide-bd_a/b_plait_sf"/>
</dbReference>
<evidence type="ECO:0000313" key="8">
    <source>
        <dbReference type="EMBL" id="CAF3580563.1"/>
    </source>
</evidence>
<proteinExistence type="predicted"/>
<feature type="domain" description="J" evidence="7">
    <location>
        <begin position="8"/>
        <end position="73"/>
    </location>
</feature>
<evidence type="ECO:0000256" key="2">
    <source>
        <dbReference type="ARBA" id="ARBA00004496"/>
    </source>
</evidence>
<dbReference type="PANTHER" id="PTHR44313">
    <property type="entry name" value="DNAJ HOMOLOG SUBFAMILY C MEMBER 17"/>
    <property type="match status" value="1"/>
</dbReference>
<feature type="region of interest" description="Disordered" evidence="6">
    <location>
        <begin position="74"/>
        <end position="114"/>
    </location>
</feature>
<reference evidence="8" key="1">
    <citation type="submission" date="2021-02" db="EMBL/GenBank/DDBJ databases">
        <authorList>
            <person name="Nowell W R."/>
        </authorList>
    </citation>
    <scope>NUCLEOTIDE SEQUENCE</scope>
</reference>
<feature type="compositionally biased region" description="Low complexity" evidence="6">
    <location>
        <begin position="232"/>
        <end position="243"/>
    </location>
</feature>
<dbReference type="Pfam" id="PF00226">
    <property type="entry name" value="DnaJ"/>
    <property type="match status" value="1"/>
</dbReference>
<evidence type="ECO:0000256" key="1">
    <source>
        <dbReference type="ARBA" id="ARBA00004123"/>
    </source>
</evidence>
<comment type="caution">
    <text evidence="8">The sequence shown here is derived from an EMBL/GenBank/DDBJ whole genome shotgun (WGS) entry which is preliminary data.</text>
</comment>
<feature type="region of interest" description="Disordered" evidence="6">
    <location>
        <begin position="227"/>
        <end position="247"/>
    </location>
</feature>
<keyword evidence="4" id="KW-0143">Chaperone</keyword>
<dbReference type="EMBL" id="CAJOAX010000389">
    <property type="protein sequence ID" value="CAF3580563.1"/>
    <property type="molecule type" value="Genomic_DNA"/>
</dbReference>
<dbReference type="Proteomes" id="UP000663823">
    <property type="component" value="Unassembled WGS sequence"/>
</dbReference>
<evidence type="ECO:0000259" key="7">
    <source>
        <dbReference type="PROSITE" id="PS50076"/>
    </source>
</evidence>
<keyword evidence="3" id="KW-0963">Cytoplasm</keyword>
<evidence type="ECO:0000256" key="5">
    <source>
        <dbReference type="ARBA" id="ARBA00023242"/>
    </source>
</evidence>
<organism evidence="8 9">
    <name type="scientific">Rotaria sordida</name>
    <dbReference type="NCBI Taxonomy" id="392033"/>
    <lineage>
        <taxon>Eukaryota</taxon>
        <taxon>Metazoa</taxon>
        <taxon>Spiralia</taxon>
        <taxon>Gnathifera</taxon>
        <taxon>Rotifera</taxon>
        <taxon>Eurotatoria</taxon>
        <taxon>Bdelloidea</taxon>
        <taxon>Philodinida</taxon>
        <taxon>Philodinidae</taxon>
        <taxon>Rotaria</taxon>
    </lineage>
</organism>
<dbReference type="GO" id="GO:0005681">
    <property type="term" value="C:spliceosomal complex"/>
    <property type="evidence" value="ECO:0007669"/>
    <property type="project" value="TreeGrafter"/>
</dbReference>
<dbReference type="SUPFAM" id="SSF46565">
    <property type="entry name" value="Chaperone J-domain"/>
    <property type="match status" value="1"/>
</dbReference>
<name>A0A818M123_9BILA</name>
<dbReference type="PANTHER" id="PTHR44313:SF1">
    <property type="entry name" value="DNAJ HOMOLOG SUBFAMILY C MEMBER 17"/>
    <property type="match status" value="1"/>
</dbReference>
<comment type="subcellular location">
    <subcellularLocation>
        <location evidence="2">Cytoplasm</location>
    </subcellularLocation>
    <subcellularLocation>
        <location evidence="1">Nucleus</location>
    </subcellularLocation>
</comment>
<dbReference type="PRINTS" id="PR00625">
    <property type="entry name" value="JDOMAIN"/>
</dbReference>
<dbReference type="AlphaFoldDB" id="A0A818M123"/>
<dbReference type="InterPro" id="IPR052094">
    <property type="entry name" value="Pre-mRNA-splicing_ERAD"/>
</dbReference>
<evidence type="ECO:0000256" key="4">
    <source>
        <dbReference type="ARBA" id="ARBA00023186"/>
    </source>
</evidence>
<dbReference type="SMART" id="SM00271">
    <property type="entry name" value="DnaJ"/>
    <property type="match status" value="1"/>
</dbReference>